<evidence type="ECO:0000256" key="1">
    <source>
        <dbReference type="ARBA" id="ARBA00023002"/>
    </source>
</evidence>
<dbReference type="OrthoDB" id="2898509at2759"/>
<dbReference type="HOGENOM" id="CLU_044999_1_0_1"/>
<dbReference type="Gene3D" id="3.40.50.720">
    <property type="entry name" value="NAD(P)-binding Rossmann-like Domain"/>
    <property type="match status" value="1"/>
</dbReference>
<organism evidence="2 3">
    <name type="scientific">Sphaerobolus stellatus (strain SS14)</name>
    <dbReference type="NCBI Taxonomy" id="990650"/>
    <lineage>
        <taxon>Eukaryota</taxon>
        <taxon>Fungi</taxon>
        <taxon>Dikarya</taxon>
        <taxon>Basidiomycota</taxon>
        <taxon>Agaricomycotina</taxon>
        <taxon>Agaricomycetes</taxon>
        <taxon>Phallomycetidae</taxon>
        <taxon>Geastrales</taxon>
        <taxon>Sphaerobolaceae</taxon>
        <taxon>Sphaerobolus</taxon>
    </lineage>
</organism>
<dbReference type="Proteomes" id="UP000054279">
    <property type="component" value="Unassembled WGS sequence"/>
</dbReference>
<sequence>MSPSLQTVQAFNDSYKFSSSPTSIPTAVFIGGNARIILVGRKKAAAEEIITVFPKPSNKDLWQIEHESVQCDAMLMKDIKRVITDLVVGLPEINYLVLTVGIYSVSPWDPTLKGINKMLAVHYYARWKLTFDLLPLLHKAKSQQEDANVFSLLACGRSRPIGSYRRGPTYYDLALRYVGVAIRNPSITFFHADPGIVLTNLANNSLSPLLSIFAPIISVVMYPFSMSPAESGEHLLYGMLAHPNESVSSKGQYLKREGYIGGKMEREKLWEYTEKVVNV</sequence>
<reference evidence="2 3" key="1">
    <citation type="submission" date="2014-06" db="EMBL/GenBank/DDBJ databases">
        <title>Evolutionary Origins and Diversification of the Mycorrhizal Mutualists.</title>
        <authorList>
            <consortium name="DOE Joint Genome Institute"/>
            <consortium name="Mycorrhizal Genomics Consortium"/>
            <person name="Kohler A."/>
            <person name="Kuo A."/>
            <person name="Nagy L.G."/>
            <person name="Floudas D."/>
            <person name="Copeland A."/>
            <person name="Barry K.W."/>
            <person name="Cichocki N."/>
            <person name="Veneault-Fourrey C."/>
            <person name="LaButti K."/>
            <person name="Lindquist E.A."/>
            <person name="Lipzen A."/>
            <person name="Lundell T."/>
            <person name="Morin E."/>
            <person name="Murat C."/>
            <person name="Riley R."/>
            <person name="Ohm R."/>
            <person name="Sun H."/>
            <person name="Tunlid A."/>
            <person name="Henrissat B."/>
            <person name="Grigoriev I.V."/>
            <person name="Hibbett D.S."/>
            <person name="Martin F."/>
        </authorList>
    </citation>
    <scope>NUCLEOTIDE SEQUENCE [LARGE SCALE GENOMIC DNA]</scope>
    <source>
        <strain evidence="2 3">SS14</strain>
    </source>
</reference>
<proteinExistence type="predicted"/>
<protein>
    <submittedName>
        <fullName evidence="2">Uncharacterized protein</fullName>
    </submittedName>
</protein>
<keyword evidence="1" id="KW-0560">Oxidoreductase</keyword>
<dbReference type="EMBL" id="KN837104">
    <property type="protein sequence ID" value="KIJ47103.1"/>
    <property type="molecule type" value="Genomic_DNA"/>
</dbReference>
<dbReference type="InterPro" id="IPR052228">
    <property type="entry name" value="Sec_Metab_Biosynth_Oxidored"/>
</dbReference>
<dbReference type="InterPro" id="IPR036291">
    <property type="entry name" value="NAD(P)-bd_dom_sf"/>
</dbReference>
<keyword evidence="3" id="KW-1185">Reference proteome</keyword>
<evidence type="ECO:0000313" key="2">
    <source>
        <dbReference type="EMBL" id="KIJ47103.1"/>
    </source>
</evidence>
<evidence type="ECO:0000313" key="3">
    <source>
        <dbReference type="Proteomes" id="UP000054279"/>
    </source>
</evidence>
<name>A0A0C9W5M7_SPHS4</name>
<gene>
    <name evidence="2" type="ORF">M422DRAFT_74863</name>
</gene>
<accession>A0A0C9W5M7</accession>
<dbReference type="PANTHER" id="PTHR47534">
    <property type="entry name" value="YALI0E05731P"/>
    <property type="match status" value="1"/>
</dbReference>
<dbReference type="SUPFAM" id="SSF51735">
    <property type="entry name" value="NAD(P)-binding Rossmann-fold domains"/>
    <property type="match status" value="1"/>
</dbReference>
<dbReference type="AlphaFoldDB" id="A0A0C9W5M7"/>
<dbReference type="PANTHER" id="PTHR47534:SF3">
    <property type="entry name" value="ALCOHOL DEHYDROGENASE-LIKE C-TERMINAL DOMAIN-CONTAINING PROTEIN"/>
    <property type="match status" value="1"/>
</dbReference>
<dbReference type="GO" id="GO:0016491">
    <property type="term" value="F:oxidoreductase activity"/>
    <property type="evidence" value="ECO:0007669"/>
    <property type="project" value="UniProtKB-KW"/>
</dbReference>